<organism evidence="2 3">
    <name type="scientific">Brachyspira suanatina</name>
    <dbReference type="NCBI Taxonomy" id="381802"/>
    <lineage>
        <taxon>Bacteria</taxon>
        <taxon>Pseudomonadati</taxon>
        <taxon>Spirochaetota</taxon>
        <taxon>Spirochaetia</taxon>
        <taxon>Brachyspirales</taxon>
        <taxon>Brachyspiraceae</taxon>
        <taxon>Brachyspira</taxon>
    </lineage>
</organism>
<proteinExistence type="predicted"/>
<dbReference type="AlphaFoldDB" id="A0A0G4K9U1"/>
<dbReference type="InterPro" id="IPR026906">
    <property type="entry name" value="LRR_5"/>
</dbReference>
<dbReference type="PROSITE" id="PS51257">
    <property type="entry name" value="PROKAR_LIPOPROTEIN"/>
    <property type="match status" value="1"/>
</dbReference>
<dbReference type="Pfam" id="PF13306">
    <property type="entry name" value="LRR_5"/>
    <property type="match status" value="1"/>
</dbReference>
<keyword evidence="3" id="KW-1185">Reference proteome</keyword>
<evidence type="ECO:0000313" key="3">
    <source>
        <dbReference type="Proteomes" id="UP000043763"/>
    </source>
</evidence>
<dbReference type="EMBL" id="CVLB01000003">
    <property type="protein sequence ID" value="CRF35082.1"/>
    <property type="molecule type" value="Genomic_DNA"/>
</dbReference>
<dbReference type="Proteomes" id="UP000043763">
    <property type="component" value="Unassembled WGS sequence"/>
</dbReference>
<gene>
    <name evidence="2" type="ORF">BRSU_2420</name>
</gene>
<feature type="signal peptide" evidence="1">
    <location>
        <begin position="1"/>
        <end position="19"/>
    </location>
</feature>
<dbReference type="OrthoDB" id="308849at2"/>
<dbReference type="Gene3D" id="3.40.50.12480">
    <property type="match status" value="1"/>
</dbReference>
<dbReference type="PANTHER" id="PTHR45661:SF3">
    <property type="entry name" value="IG-LIKE DOMAIN-CONTAINING PROTEIN"/>
    <property type="match status" value="1"/>
</dbReference>
<evidence type="ECO:0000256" key="1">
    <source>
        <dbReference type="SAM" id="SignalP"/>
    </source>
</evidence>
<protein>
    <recommendedName>
        <fullName evidence="4">Surface antigen BspA like protein</fullName>
    </recommendedName>
</protein>
<accession>A0A0G4K9U1</accession>
<sequence length="372" mass="40685">MRKIILIILAFMIFLSCRGSVTSPNNIDNNGNTTEPPITEEELNKYGIEIDTATAKNIRESLEKYYNDKGEYKVIFKGTSTKYYDKSSTLGTIINEIKDIKDIIVSFENVQFQNNKLPDYILVNTSLDNYNIAKVILPDYIAILGNEVFFNCKVLTEVNMPKSLIEIGGSIFYNTKVKNINLPNGLKTINDYAFEISAIESIDMPDSVTSIGKEAFEACRQLQSMKLSKNLSVIPKSAFASCSGLKTITIPESVTSIEDLAFYACSGAESIVFEGANPKLTTIGDSAFGYCRKLTTITIPANVISIGDLVFSTCESLTSITFLSANPPSINGDNTFKGTILKTIYVPTGASAAYQSLKGKHGISADVVITEI</sequence>
<reference evidence="3" key="1">
    <citation type="submission" date="2015-04" db="EMBL/GenBank/DDBJ databases">
        <authorList>
            <person name="Mushtaq Mamoona"/>
        </authorList>
    </citation>
    <scope>NUCLEOTIDE SEQUENCE [LARGE SCALE GENOMIC DNA]</scope>
    <source>
        <strain evidence="3">AN4859/03</strain>
    </source>
</reference>
<dbReference type="InterPro" id="IPR053139">
    <property type="entry name" value="Surface_bspA-like"/>
</dbReference>
<name>A0A0G4K9U1_9SPIR</name>
<dbReference type="SUPFAM" id="SSF52058">
    <property type="entry name" value="L domain-like"/>
    <property type="match status" value="1"/>
</dbReference>
<dbReference type="Gene3D" id="3.80.10.10">
    <property type="entry name" value="Ribonuclease Inhibitor"/>
    <property type="match status" value="2"/>
</dbReference>
<dbReference type="RefSeq" id="WP_048595724.1">
    <property type="nucleotide sequence ID" value="NZ_CVLB01000003.1"/>
</dbReference>
<evidence type="ECO:0000313" key="2">
    <source>
        <dbReference type="EMBL" id="CRF35082.1"/>
    </source>
</evidence>
<dbReference type="InterPro" id="IPR032675">
    <property type="entry name" value="LRR_dom_sf"/>
</dbReference>
<keyword evidence="1" id="KW-0732">Signal</keyword>
<feature type="chain" id="PRO_5005194693" description="Surface antigen BspA like protein" evidence="1">
    <location>
        <begin position="20"/>
        <end position="372"/>
    </location>
</feature>
<evidence type="ECO:0008006" key="4">
    <source>
        <dbReference type="Google" id="ProtNLM"/>
    </source>
</evidence>
<dbReference type="PANTHER" id="PTHR45661">
    <property type="entry name" value="SURFACE ANTIGEN"/>
    <property type="match status" value="1"/>
</dbReference>